<dbReference type="Proteomes" id="UP000286288">
    <property type="component" value="Unassembled WGS sequence"/>
</dbReference>
<name>A0A415EQ45_ENTCA</name>
<evidence type="ECO:0000256" key="1">
    <source>
        <dbReference type="SAM" id="SignalP"/>
    </source>
</evidence>
<evidence type="ECO:0000313" key="4">
    <source>
        <dbReference type="Proteomes" id="UP000286288"/>
    </source>
</evidence>
<dbReference type="Pfam" id="PF00881">
    <property type="entry name" value="Nitroreductase"/>
    <property type="match status" value="1"/>
</dbReference>
<dbReference type="CDD" id="cd02142">
    <property type="entry name" value="McbC_SagB-like_oxidoreductase"/>
    <property type="match status" value="1"/>
</dbReference>
<dbReference type="PANTHER" id="PTHR43745:SF2">
    <property type="entry name" value="NITROREDUCTASE MJ1384-RELATED"/>
    <property type="match status" value="1"/>
</dbReference>
<evidence type="ECO:0000313" key="3">
    <source>
        <dbReference type="EMBL" id="RHK05432.1"/>
    </source>
</evidence>
<sequence length="249" mass="27418">MTRYKRFRFVHLGALLVLGLLLTGCSADTAPIEEQPTTNTATSSEPAVSYETFPLPQPILDGETSVAEALFERRSQRDFLDTELTQEQLAQLLWAAAGVTTKDGRRTAPSAGALYPLDLYVVVTQVTGLEPGLYLYQPEQHTLAKVLTGDFRTALAEGSLDQQAIQRAPATLLYTVVYERLIERYGDRGIERYAYIEVGHSAQNVLLQAQALGLGAVPIGAFTDHELKELLELPTENEPRYLIPVGVIE</sequence>
<dbReference type="Gene3D" id="3.40.109.10">
    <property type="entry name" value="NADH Oxidase"/>
    <property type="match status" value="1"/>
</dbReference>
<feature type="signal peptide" evidence="1">
    <location>
        <begin position="1"/>
        <end position="29"/>
    </location>
</feature>
<dbReference type="SUPFAM" id="SSF55469">
    <property type="entry name" value="FMN-dependent nitroreductase-like"/>
    <property type="match status" value="1"/>
</dbReference>
<organism evidence="3 4">
    <name type="scientific">Enterococcus casseliflavus</name>
    <name type="common">Enterococcus flavescens</name>
    <dbReference type="NCBI Taxonomy" id="37734"/>
    <lineage>
        <taxon>Bacteria</taxon>
        <taxon>Bacillati</taxon>
        <taxon>Bacillota</taxon>
        <taxon>Bacilli</taxon>
        <taxon>Lactobacillales</taxon>
        <taxon>Enterococcaceae</taxon>
        <taxon>Enterococcus</taxon>
    </lineage>
</organism>
<dbReference type="PANTHER" id="PTHR43745">
    <property type="entry name" value="NITROREDUCTASE MJ1384-RELATED"/>
    <property type="match status" value="1"/>
</dbReference>
<evidence type="ECO:0000259" key="2">
    <source>
        <dbReference type="Pfam" id="PF00881"/>
    </source>
</evidence>
<protein>
    <submittedName>
        <fullName evidence="3">SagB/ThcOx family dehydrogenase</fullName>
    </submittedName>
</protein>
<proteinExistence type="predicted"/>
<feature type="domain" description="Nitroreductase" evidence="2">
    <location>
        <begin position="72"/>
        <end position="246"/>
    </location>
</feature>
<dbReference type="PROSITE" id="PS51257">
    <property type="entry name" value="PROKAR_LIPOPROTEIN"/>
    <property type="match status" value="1"/>
</dbReference>
<feature type="chain" id="PRO_5039303512" evidence="1">
    <location>
        <begin position="30"/>
        <end position="249"/>
    </location>
</feature>
<dbReference type="GO" id="GO:0016491">
    <property type="term" value="F:oxidoreductase activity"/>
    <property type="evidence" value="ECO:0007669"/>
    <property type="project" value="InterPro"/>
</dbReference>
<gene>
    <name evidence="3" type="ORF">DW084_13390</name>
</gene>
<reference evidence="3 4" key="1">
    <citation type="submission" date="2018-08" db="EMBL/GenBank/DDBJ databases">
        <title>A genome reference for cultivated species of the human gut microbiota.</title>
        <authorList>
            <person name="Zou Y."/>
            <person name="Xue W."/>
            <person name="Luo G."/>
        </authorList>
    </citation>
    <scope>NUCLEOTIDE SEQUENCE [LARGE SCALE GENOMIC DNA]</scope>
    <source>
        <strain evidence="3 4">AF48-16</strain>
    </source>
</reference>
<dbReference type="NCBIfam" id="TIGR03605">
    <property type="entry name" value="antibiot_sagB"/>
    <property type="match status" value="1"/>
</dbReference>
<accession>A0A415EQ45</accession>
<dbReference type="InterPro" id="IPR052544">
    <property type="entry name" value="Bacteriocin_Proc_Enz"/>
</dbReference>
<dbReference type="InterPro" id="IPR000415">
    <property type="entry name" value="Nitroreductase-like"/>
</dbReference>
<dbReference type="InterPro" id="IPR029479">
    <property type="entry name" value="Nitroreductase"/>
</dbReference>
<keyword evidence="1" id="KW-0732">Signal</keyword>
<dbReference type="InterPro" id="IPR020051">
    <property type="entry name" value="SagB-type_dehydrogenase"/>
</dbReference>
<dbReference type="EMBL" id="QRMZ01000019">
    <property type="protein sequence ID" value="RHK05432.1"/>
    <property type="molecule type" value="Genomic_DNA"/>
</dbReference>
<dbReference type="AlphaFoldDB" id="A0A415EQ45"/>
<comment type="caution">
    <text evidence="3">The sequence shown here is derived from an EMBL/GenBank/DDBJ whole genome shotgun (WGS) entry which is preliminary data.</text>
</comment>